<name>A0A4Y2G0N7_ARAVE</name>
<evidence type="ECO:0000256" key="1">
    <source>
        <dbReference type="SAM" id="Phobius"/>
    </source>
</evidence>
<proteinExistence type="predicted"/>
<reference evidence="2 3" key="1">
    <citation type="journal article" date="2019" name="Sci. Rep.">
        <title>Orb-weaving spider Araneus ventricosus genome elucidates the spidroin gene catalogue.</title>
        <authorList>
            <person name="Kono N."/>
            <person name="Nakamura H."/>
            <person name="Ohtoshi R."/>
            <person name="Moran D.A.P."/>
            <person name="Shinohara A."/>
            <person name="Yoshida Y."/>
            <person name="Fujiwara M."/>
            <person name="Mori M."/>
            <person name="Tomita M."/>
            <person name="Arakawa K."/>
        </authorList>
    </citation>
    <scope>NUCLEOTIDE SEQUENCE [LARGE SCALE GENOMIC DNA]</scope>
</reference>
<feature type="transmembrane region" description="Helical" evidence="1">
    <location>
        <begin position="102"/>
        <end position="126"/>
    </location>
</feature>
<keyword evidence="3" id="KW-1185">Reference proteome</keyword>
<dbReference type="EMBL" id="BGPR01001127">
    <property type="protein sequence ID" value="GBM46198.1"/>
    <property type="molecule type" value="Genomic_DNA"/>
</dbReference>
<accession>A0A4Y2G0N7</accession>
<evidence type="ECO:0000313" key="2">
    <source>
        <dbReference type="EMBL" id="GBM46198.1"/>
    </source>
</evidence>
<comment type="caution">
    <text evidence="2">The sequence shown here is derived from an EMBL/GenBank/DDBJ whole genome shotgun (WGS) entry which is preliminary data.</text>
</comment>
<protein>
    <submittedName>
        <fullName evidence="2">Uncharacterized protein</fullName>
    </submittedName>
</protein>
<keyword evidence="1" id="KW-0472">Membrane</keyword>
<keyword evidence="1" id="KW-0812">Transmembrane</keyword>
<keyword evidence="1" id="KW-1133">Transmembrane helix</keyword>
<organism evidence="2 3">
    <name type="scientific">Araneus ventricosus</name>
    <name type="common">Orbweaver spider</name>
    <name type="synonym">Epeira ventricosa</name>
    <dbReference type="NCBI Taxonomy" id="182803"/>
    <lineage>
        <taxon>Eukaryota</taxon>
        <taxon>Metazoa</taxon>
        <taxon>Ecdysozoa</taxon>
        <taxon>Arthropoda</taxon>
        <taxon>Chelicerata</taxon>
        <taxon>Arachnida</taxon>
        <taxon>Araneae</taxon>
        <taxon>Araneomorphae</taxon>
        <taxon>Entelegynae</taxon>
        <taxon>Araneoidea</taxon>
        <taxon>Araneidae</taxon>
        <taxon>Araneus</taxon>
    </lineage>
</organism>
<sequence length="137" mass="15416">MKFLLQRQGFTSRIDTTISMSECPEFLPVGIFDDHGVRCARNIGHVSHRQDRGFCTQFKTSMNPCSDVVNMYCGWLNEFRTSSLISTCFLNKDMLAPLSISFFLLFLQLPSASVSIALLLSPIAYLENNSKVNLVLP</sequence>
<dbReference type="Proteomes" id="UP000499080">
    <property type="component" value="Unassembled WGS sequence"/>
</dbReference>
<gene>
    <name evidence="2" type="ORF">AVEN_270210_1</name>
</gene>
<dbReference type="AlphaFoldDB" id="A0A4Y2G0N7"/>
<evidence type="ECO:0000313" key="3">
    <source>
        <dbReference type="Proteomes" id="UP000499080"/>
    </source>
</evidence>